<organism evidence="9 10">
    <name type="scientific">Plutella xylostella</name>
    <name type="common">Diamondback moth</name>
    <name type="synonym">Plutella maculipennis</name>
    <dbReference type="NCBI Taxonomy" id="51655"/>
    <lineage>
        <taxon>Eukaryota</taxon>
        <taxon>Metazoa</taxon>
        <taxon>Ecdysozoa</taxon>
        <taxon>Arthropoda</taxon>
        <taxon>Hexapoda</taxon>
        <taxon>Insecta</taxon>
        <taxon>Pterygota</taxon>
        <taxon>Neoptera</taxon>
        <taxon>Endopterygota</taxon>
        <taxon>Lepidoptera</taxon>
        <taxon>Glossata</taxon>
        <taxon>Ditrysia</taxon>
        <taxon>Yponomeutoidea</taxon>
        <taxon>Plutellidae</taxon>
        <taxon>Plutella</taxon>
    </lineage>
</organism>
<keyword evidence="7" id="KW-0732">Signal</keyword>
<comment type="caution">
    <text evidence="9">The sequence shown here is derived from an EMBL/GenBank/DDBJ whole genome shotgun (WGS) entry which is preliminary data.</text>
</comment>
<evidence type="ECO:0000256" key="1">
    <source>
        <dbReference type="ARBA" id="ARBA00004613"/>
    </source>
</evidence>
<gene>
    <name evidence="9" type="ORF">PLXY2_LOCUS9877</name>
</gene>
<accession>A0A8S4FQV6</accession>
<dbReference type="EMBL" id="CAJHNJ030000041">
    <property type="protein sequence ID" value="CAG9130406.1"/>
    <property type="molecule type" value="Genomic_DNA"/>
</dbReference>
<keyword evidence="2" id="KW-0964">Secreted</keyword>
<keyword evidence="4" id="KW-0722">Serine protease inhibitor</keyword>
<feature type="signal peptide" evidence="7">
    <location>
        <begin position="1"/>
        <end position="18"/>
    </location>
</feature>
<dbReference type="InterPro" id="IPR036201">
    <property type="entry name" value="Pacifastin_dom_sf"/>
</dbReference>
<dbReference type="GO" id="GO:0004867">
    <property type="term" value="F:serine-type endopeptidase inhibitor activity"/>
    <property type="evidence" value="ECO:0007669"/>
    <property type="project" value="UniProtKB-KW"/>
</dbReference>
<evidence type="ECO:0000256" key="6">
    <source>
        <dbReference type="ARBA" id="ARBA00029459"/>
    </source>
</evidence>
<evidence type="ECO:0000256" key="7">
    <source>
        <dbReference type="SAM" id="SignalP"/>
    </source>
</evidence>
<proteinExistence type="inferred from homology"/>
<feature type="domain" description="Pacifastin" evidence="8">
    <location>
        <begin position="41"/>
        <end position="73"/>
    </location>
</feature>
<dbReference type="GO" id="GO:0005576">
    <property type="term" value="C:extracellular region"/>
    <property type="evidence" value="ECO:0007669"/>
    <property type="project" value="UniProtKB-SubCell"/>
</dbReference>
<keyword evidence="5" id="KW-1015">Disulfide bond</keyword>
<dbReference type="AlphaFoldDB" id="A0A8S4FQV6"/>
<evidence type="ECO:0000256" key="4">
    <source>
        <dbReference type="ARBA" id="ARBA00022900"/>
    </source>
</evidence>
<evidence type="ECO:0000256" key="2">
    <source>
        <dbReference type="ARBA" id="ARBA00022525"/>
    </source>
</evidence>
<comment type="similarity">
    <text evidence="6">Belongs to the protease inhibitor I19 family.</text>
</comment>
<keyword evidence="3" id="KW-0646">Protease inhibitor</keyword>
<dbReference type="Proteomes" id="UP000653454">
    <property type="component" value="Unassembled WGS sequence"/>
</dbReference>
<sequence>MILLAVLFLSLASSLVSGKPRHQQDDEDLTFYWRRSHPAPCKPFTTFYQACNKCVCAADSVPYCTRMDCPKEGPTRKDFKHQKVLGTPKDKAETNLMIKRLLTRGQL</sequence>
<dbReference type="Pfam" id="PF05375">
    <property type="entry name" value="Pacifastin_I"/>
    <property type="match status" value="1"/>
</dbReference>
<evidence type="ECO:0000313" key="9">
    <source>
        <dbReference type="EMBL" id="CAG9130406.1"/>
    </source>
</evidence>
<keyword evidence="10" id="KW-1185">Reference proteome</keyword>
<reference evidence="9" key="1">
    <citation type="submission" date="2020-11" db="EMBL/GenBank/DDBJ databases">
        <authorList>
            <person name="Whiteford S."/>
        </authorList>
    </citation>
    <scope>NUCLEOTIDE SEQUENCE</scope>
</reference>
<dbReference type="SUPFAM" id="SSF57283">
    <property type="entry name" value="PMP inhibitors"/>
    <property type="match status" value="1"/>
</dbReference>
<comment type="subcellular location">
    <subcellularLocation>
        <location evidence="1">Secreted</location>
    </subcellularLocation>
</comment>
<dbReference type="InterPro" id="IPR008037">
    <property type="entry name" value="Pacifastin_dom"/>
</dbReference>
<protein>
    <submittedName>
        <fullName evidence="9">(diamondback moth) hypothetical protein</fullName>
    </submittedName>
</protein>
<name>A0A8S4FQV6_PLUXY</name>
<evidence type="ECO:0000256" key="3">
    <source>
        <dbReference type="ARBA" id="ARBA00022690"/>
    </source>
</evidence>
<feature type="chain" id="PRO_5035871226" evidence="7">
    <location>
        <begin position="19"/>
        <end position="107"/>
    </location>
</feature>
<evidence type="ECO:0000259" key="8">
    <source>
        <dbReference type="Pfam" id="PF05375"/>
    </source>
</evidence>
<evidence type="ECO:0000313" key="10">
    <source>
        <dbReference type="Proteomes" id="UP000653454"/>
    </source>
</evidence>
<evidence type="ECO:0000256" key="5">
    <source>
        <dbReference type="ARBA" id="ARBA00023157"/>
    </source>
</evidence>